<dbReference type="InterPro" id="IPR028082">
    <property type="entry name" value="Peripla_BP_I"/>
</dbReference>
<reference evidence="5 6" key="1">
    <citation type="submission" date="2016-10" db="EMBL/GenBank/DDBJ databases">
        <authorList>
            <person name="Varghese N."/>
            <person name="Submissions S."/>
        </authorList>
    </citation>
    <scope>NUCLEOTIDE SEQUENCE [LARGE SCALE GENOMIC DNA]</scope>
    <source>
        <strain evidence="5 6">DSM 16392</strain>
    </source>
</reference>
<keyword evidence="3" id="KW-0029">Amino-acid transport</keyword>
<evidence type="ECO:0000256" key="3">
    <source>
        <dbReference type="ARBA" id="ARBA00022970"/>
    </source>
</evidence>
<evidence type="ECO:0000313" key="5">
    <source>
        <dbReference type="EMBL" id="SFJ94328.1"/>
    </source>
</evidence>
<dbReference type="Proteomes" id="UP000199598">
    <property type="component" value="Unassembled WGS sequence"/>
</dbReference>
<comment type="caution">
    <text evidence="5">The sequence shown here is derived from an EMBL/GenBank/DDBJ whole genome shotgun (WGS) entry which is preliminary data.</text>
</comment>
<protein>
    <submittedName>
        <fullName evidence="5">ABC-type branched-chain amino acid transport system, substrate-binding protein</fullName>
    </submittedName>
</protein>
<dbReference type="PANTHER" id="PTHR30483">
    <property type="entry name" value="LEUCINE-SPECIFIC-BINDING PROTEIN"/>
    <property type="match status" value="1"/>
</dbReference>
<dbReference type="InterPro" id="IPR051010">
    <property type="entry name" value="BCAA_transport"/>
</dbReference>
<dbReference type="RefSeq" id="WP_093516304.1">
    <property type="nucleotide sequence ID" value="NZ_FOSK01000001.1"/>
</dbReference>
<dbReference type="Gene3D" id="3.40.50.2300">
    <property type="match status" value="2"/>
</dbReference>
<gene>
    <name evidence="5" type="ORF">SAMN04488518_101376</name>
</gene>
<sequence length="410" mass="43043">MSLGSATLRGMSFRKLVTGAALGLSVLLAGCVNSPNFSSVNTPFQPDLNPNGQPQLVSGRAIGNGSVRVGLLLPYSGEGQSAASVATLFENSAKLALEDFQGADIQLLVKDTGGTSEGASIAAQQAISEGAELLIGPVFAPAVQGASAVARRSGVPIVAFSSDTNAAKPGTYLLSYLPVSDVNRIVSYAAEQERRSYSALLPNNAYGAVAEAAFRQAVGQTNGRIITIERYIPGNAEDIRARVASLSRSISQVDTLFVPEGGGVPPFVMQVMTEMGASLGEVKMIGSGQWNTPDILQSPVMVGSWFPGPDNQSFERLATRYRETYGSQPPRNASLAYDATILAAGLVRSAGPDRFSDRVLTNRDGFLGIDGIFRFQQDGLNDRGLAVYAVSGKRTAEPIAPAPRSFSGQF</sequence>
<evidence type="ECO:0000259" key="4">
    <source>
        <dbReference type="Pfam" id="PF13458"/>
    </source>
</evidence>
<dbReference type="InterPro" id="IPR028081">
    <property type="entry name" value="Leu-bd"/>
</dbReference>
<dbReference type="Pfam" id="PF13458">
    <property type="entry name" value="Peripla_BP_6"/>
    <property type="match status" value="1"/>
</dbReference>
<proteinExistence type="inferred from homology"/>
<organism evidence="5 6">
    <name type="scientific">Pseudovibrio ascidiaceicola</name>
    <dbReference type="NCBI Taxonomy" id="285279"/>
    <lineage>
        <taxon>Bacteria</taxon>
        <taxon>Pseudomonadati</taxon>
        <taxon>Pseudomonadota</taxon>
        <taxon>Alphaproteobacteria</taxon>
        <taxon>Hyphomicrobiales</taxon>
        <taxon>Stappiaceae</taxon>
        <taxon>Pseudovibrio</taxon>
    </lineage>
</organism>
<dbReference type="CDD" id="cd06339">
    <property type="entry name" value="PBP1_YraM_LppC_lipoprotein-like"/>
    <property type="match status" value="1"/>
</dbReference>
<dbReference type="PANTHER" id="PTHR30483:SF6">
    <property type="entry name" value="PERIPLASMIC BINDING PROTEIN OF ABC TRANSPORTER FOR NATURAL AMINO ACIDS"/>
    <property type="match status" value="1"/>
</dbReference>
<evidence type="ECO:0000256" key="1">
    <source>
        <dbReference type="ARBA" id="ARBA00010062"/>
    </source>
</evidence>
<keyword evidence="3" id="KW-0813">Transport</keyword>
<dbReference type="EMBL" id="FOSK01000001">
    <property type="protein sequence ID" value="SFJ94328.1"/>
    <property type="molecule type" value="Genomic_DNA"/>
</dbReference>
<dbReference type="SUPFAM" id="SSF53822">
    <property type="entry name" value="Periplasmic binding protein-like I"/>
    <property type="match status" value="1"/>
</dbReference>
<evidence type="ECO:0000256" key="2">
    <source>
        <dbReference type="ARBA" id="ARBA00022729"/>
    </source>
</evidence>
<name>A0A1I3VG26_9HYPH</name>
<keyword evidence="2" id="KW-0732">Signal</keyword>
<accession>A0A1I3VG26</accession>
<keyword evidence="6" id="KW-1185">Reference proteome</keyword>
<evidence type="ECO:0000313" key="6">
    <source>
        <dbReference type="Proteomes" id="UP000199598"/>
    </source>
</evidence>
<feature type="domain" description="Leucine-binding protein" evidence="4">
    <location>
        <begin position="66"/>
        <end position="388"/>
    </location>
</feature>
<comment type="similarity">
    <text evidence="1">Belongs to the leucine-binding protein family.</text>
</comment>